<reference evidence="2" key="1">
    <citation type="submission" date="2011-03" db="EMBL/GenBank/DDBJ databases">
        <title>The genome sequence of Vavraia culicis strain floridensis.</title>
        <authorList>
            <consortium name="The Broad Institute Genome Sequencing Platform"/>
            <person name="Cuomo C."/>
            <person name="Becnel J."/>
            <person name="Sanscrainte N."/>
            <person name="Young S.K."/>
            <person name="Zeng Q."/>
            <person name="Gargeya S."/>
            <person name="Fitzgerald M."/>
            <person name="Haas B."/>
            <person name="Abouelleil A."/>
            <person name="Alvarado L."/>
            <person name="Arachchi H.M."/>
            <person name="Berlin A."/>
            <person name="Chapman S.B."/>
            <person name="Gearin G."/>
            <person name="Goldberg J."/>
            <person name="Griggs A."/>
            <person name="Gujja S."/>
            <person name="Hansen M."/>
            <person name="Heiman D."/>
            <person name="Howarth C."/>
            <person name="Larimer J."/>
            <person name="Lui A."/>
            <person name="MacDonald P.J.P."/>
            <person name="McCowen C."/>
            <person name="Montmayeur A."/>
            <person name="Murphy C."/>
            <person name="Neiman D."/>
            <person name="Pearson M."/>
            <person name="Priest M."/>
            <person name="Roberts A."/>
            <person name="Saif S."/>
            <person name="Shea T."/>
            <person name="Sisk P."/>
            <person name="Stolte C."/>
            <person name="Sykes S."/>
            <person name="Wortman J."/>
            <person name="Nusbaum C."/>
            <person name="Birren B."/>
        </authorList>
    </citation>
    <scope>NUCLEOTIDE SEQUENCE [LARGE SCALE GENOMIC DNA]</scope>
    <source>
        <strain evidence="2">floridensis</strain>
    </source>
</reference>
<dbReference type="OMA" id="VKRIRYY"/>
<gene>
    <name evidence="1" type="ORF">VCUG_02515</name>
</gene>
<dbReference type="GeneID" id="19880376"/>
<dbReference type="EMBL" id="GL877473">
    <property type="protein sequence ID" value="ELA46004.1"/>
    <property type="molecule type" value="Genomic_DNA"/>
</dbReference>
<dbReference type="VEuPathDB" id="MicrosporidiaDB:VCUG_02515"/>
<name>L2GQV9_VAVCU</name>
<accession>L2GQV9</accession>
<organism evidence="1 2">
    <name type="scientific">Vavraia culicis (isolate floridensis)</name>
    <name type="common">Microsporidian parasite</name>
    <dbReference type="NCBI Taxonomy" id="948595"/>
    <lineage>
        <taxon>Eukaryota</taxon>
        <taxon>Fungi</taxon>
        <taxon>Fungi incertae sedis</taxon>
        <taxon>Microsporidia</taxon>
        <taxon>Pleistophoridae</taxon>
        <taxon>Vavraia</taxon>
    </lineage>
</organism>
<proteinExistence type="predicted"/>
<evidence type="ECO:0000313" key="1">
    <source>
        <dbReference type="EMBL" id="ELA46004.1"/>
    </source>
</evidence>
<dbReference type="InParanoid" id="L2GQV9"/>
<evidence type="ECO:0000313" key="2">
    <source>
        <dbReference type="Proteomes" id="UP000011081"/>
    </source>
</evidence>
<dbReference type="OrthoDB" id="10353332at2759"/>
<dbReference type="Proteomes" id="UP000011081">
    <property type="component" value="Unassembled WGS sequence"/>
</dbReference>
<dbReference type="RefSeq" id="XP_008075522.1">
    <property type="nucleotide sequence ID" value="XM_008077331.1"/>
</dbReference>
<sequence length="435" mass="51778">MKQRSLFFIFYRGSQIFNILIYLQFMKDSYTTSDVRAINAYTNKIILTDRQVFGKIYRDDVVLVIEENFNRQLNKIFGIGGFKKWWRRIKEGNVIRGFLDWKFRVGTRDELADPVIPRNNKLQKHDKWWRAVTNIPIIKLCYAHLSQTRIAIGNKITGFCCYPGREIFLEKFNEEFVAKQFTNQNELDDYLMNSNKMFFFTNIDSPWSAFNCKKKVIYEKLFANHLSAEKLKYLRSIYEIVDNMVRNTQYNIIDRVTFAILSGRICDELNDLGIKLNIKFEKMTVMCFNVLLQPITYDSPSIMMTIFLNCGDTMVESLFESLKFNFIRWVKQIKYRQVQVTCTTLYIDSVMSILKAYGVIKKSIDFSVYPEIVRLLFPHSFFVNNSFEINGCIIVRSCLCFRYLEKFCKYKEYFDDIMVKRIRYYTNDIMFSLVS</sequence>
<dbReference type="HOGENOM" id="CLU_628796_0_0_1"/>
<keyword evidence="2" id="KW-1185">Reference proteome</keyword>
<dbReference type="AlphaFoldDB" id="L2GQV9"/>
<protein>
    <submittedName>
        <fullName evidence="1">Uncharacterized protein</fullName>
    </submittedName>
</protein>